<dbReference type="KEGG" id="mym:A176_000777"/>
<sequence length="37" mass="4252">MTVGVVLLAEHGSSRREHPRQCVRYQGKTPLQPRRHA</sequence>
<accession>A0A0H4WR77</accession>
<dbReference type="Proteomes" id="UP000009026">
    <property type="component" value="Chromosome"/>
</dbReference>
<evidence type="ECO:0000256" key="1">
    <source>
        <dbReference type="SAM" id="MobiDB-lite"/>
    </source>
</evidence>
<proteinExistence type="predicted"/>
<gene>
    <name evidence="2" type="ORF">A176_000777</name>
</gene>
<keyword evidence="3" id="KW-1185">Reference proteome</keyword>
<dbReference type="AlphaFoldDB" id="A0A0H4WR77"/>
<organism evidence="2 3">
    <name type="scientific">Pseudomyxococcus hansupus</name>
    <dbReference type="NCBI Taxonomy" id="1297742"/>
    <lineage>
        <taxon>Bacteria</taxon>
        <taxon>Pseudomonadati</taxon>
        <taxon>Myxococcota</taxon>
        <taxon>Myxococcia</taxon>
        <taxon>Myxococcales</taxon>
        <taxon>Cystobacterineae</taxon>
        <taxon>Myxococcaceae</taxon>
        <taxon>Pseudomyxococcus</taxon>
    </lineage>
</organism>
<feature type="region of interest" description="Disordered" evidence="1">
    <location>
        <begin position="1"/>
        <end position="37"/>
    </location>
</feature>
<evidence type="ECO:0000313" key="2">
    <source>
        <dbReference type="EMBL" id="AKQ63865.1"/>
    </source>
</evidence>
<evidence type="ECO:0000313" key="3">
    <source>
        <dbReference type="Proteomes" id="UP000009026"/>
    </source>
</evidence>
<dbReference type="PATRIC" id="fig|1297742.4.peg.793"/>
<name>A0A0H4WR77_9BACT</name>
<reference evidence="2 3" key="1">
    <citation type="journal article" date="2016" name="PLoS ONE">
        <title>Complete Genome Sequence and Comparative Genomics of a Novel Myxobacterium Myxococcus hansupus.</title>
        <authorList>
            <person name="Sharma G."/>
            <person name="Narwani T."/>
            <person name="Subramanian S."/>
        </authorList>
    </citation>
    <scope>NUCLEOTIDE SEQUENCE [LARGE SCALE GENOMIC DNA]</scope>
    <source>
        <strain evidence="3">mixupus</strain>
    </source>
</reference>
<dbReference type="EMBL" id="CP012109">
    <property type="protein sequence ID" value="AKQ63865.1"/>
    <property type="molecule type" value="Genomic_DNA"/>
</dbReference>
<protein>
    <submittedName>
        <fullName evidence="2">Uncharacterized protein</fullName>
    </submittedName>
</protein>